<dbReference type="InterPro" id="IPR044878">
    <property type="entry name" value="UbiA_sf"/>
</dbReference>
<evidence type="ECO:0000313" key="7">
    <source>
        <dbReference type="EMBL" id="RXQ96158.1"/>
    </source>
</evidence>
<evidence type="ECO:0000256" key="5">
    <source>
        <dbReference type="ARBA" id="ARBA00023136"/>
    </source>
</evidence>
<dbReference type="OrthoDB" id="9811562at2"/>
<evidence type="ECO:0000256" key="4">
    <source>
        <dbReference type="ARBA" id="ARBA00022989"/>
    </source>
</evidence>
<feature type="transmembrane region" description="Helical" evidence="6">
    <location>
        <begin position="12"/>
        <end position="32"/>
    </location>
</feature>
<proteinExistence type="predicted"/>
<protein>
    <recommendedName>
        <fullName evidence="9">Prenyltransferase</fullName>
    </recommendedName>
</protein>
<dbReference type="Proteomes" id="UP000289703">
    <property type="component" value="Unassembled WGS sequence"/>
</dbReference>
<keyword evidence="4 6" id="KW-1133">Transmembrane helix</keyword>
<sequence>MLNLLRLIRVPNLIIIALTQYVMRYFIIRPILAINRIHLQLSDINFAILVLATLFIAAGGYIINDYFDCKADRLNKRQVIVGRQISRRASLALHQIFSFVGLVLGGYVSYKVGHWQFILIFFMAGGLLWFYSTSYKNHFILGNLVMAFICGAIPFLVVIFEIPPLNKTYAEVLVASKTNFDYLLYWVGAFSFFAFFAVLIHQLIRDLISVKGDKEIGRRSLPFIIGFRWTKAIIVSLILFLSVSVFGVWYQFLNAPVDKITPWYFSILIIFPLLLLCYLILRLKKDESLKFGIILLRIAILAGISYAFVVNHILSNTNF</sequence>
<evidence type="ECO:0000256" key="6">
    <source>
        <dbReference type="SAM" id="Phobius"/>
    </source>
</evidence>
<gene>
    <name evidence="7" type="ORF">EO244_04775</name>
</gene>
<dbReference type="GO" id="GO:0016020">
    <property type="term" value="C:membrane"/>
    <property type="evidence" value="ECO:0007669"/>
    <property type="project" value="UniProtKB-SubCell"/>
</dbReference>
<dbReference type="GO" id="GO:0016765">
    <property type="term" value="F:transferase activity, transferring alkyl or aryl (other than methyl) groups"/>
    <property type="evidence" value="ECO:0007669"/>
    <property type="project" value="InterPro"/>
</dbReference>
<name>A0A4Q1JNB0_9BACT</name>
<comment type="subcellular location">
    <subcellularLocation>
        <location evidence="1">Membrane</location>
        <topology evidence="1">Multi-pass membrane protein</topology>
    </subcellularLocation>
</comment>
<accession>A0A4Q1JNB0</accession>
<comment type="caution">
    <text evidence="7">The sequence shown here is derived from an EMBL/GenBank/DDBJ whole genome shotgun (WGS) entry which is preliminary data.</text>
</comment>
<keyword evidence="3 6" id="KW-0812">Transmembrane</keyword>
<feature type="transmembrane region" description="Helical" evidence="6">
    <location>
        <begin position="114"/>
        <end position="132"/>
    </location>
</feature>
<keyword evidence="8" id="KW-1185">Reference proteome</keyword>
<dbReference type="PANTHER" id="PTHR42723:SF1">
    <property type="entry name" value="CHLOROPHYLL SYNTHASE, CHLOROPLASTIC"/>
    <property type="match status" value="1"/>
</dbReference>
<dbReference type="AlphaFoldDB" id="A0A4Q1JNB0"/>
<keyword evidence="5 6" id="KW-0472">Membrane</keyword>
<feature type="transmembrane region" description="Helical" evidence="6">
    <location>
        <begin position="293"/>
        <end position="314"/>
    </location>
</feature>
<dbReference type="Gene3D" id="1.10.357.140">
    <property type="entry name" value="UbiA prenyltransferase"/>
    <property type="match status" value="1"/>
</dbReference>
<evidence type="ECO:0000256" key="2">
    <source>
        <dbReference type="ARBA" id="ARBA00022475"/>
    </source>
</evidence>
<dbReference type="InterPro" id="IPR050475">
    <property type="entry name" value="Prenyltransferase_related"/>
</dbReference>
<feature type="transmembrane region" description="Helical" evidence="6">
    <location>
        <begin position="262"/>
        <end position="281"/>
    </location>
</feature>
<evidence type="ECO:0008006" key="9">
    <source>
        <dbReference type="Google" id="ProtNLM"/>
    </source>
</evidence>
<feature type="transmembrane region" description="Helical" evidence="6">
    <location>
        <begin position="182"/>
        <end position="204"/>
    </location>
</feature>
<dbReference type="Pfam" id="PF01040">
    <property type="entry name" value="UbiA"/>
    <property type="match status" value="1"/>
</dbReference>
<evidence type="ECO:0000256" key="1">
    <source>
        <dbReference type="ARBA" id="ARBA00004141"/>
    </source>
</evidence>
<reference evidence="7 8" key="1">
    <citation type="submission" date="2019-01" db="EMBL/GenBank/DDBJ databases">
        <title>Ancylomarina salipaludis sp. nov., isolated from a salt marsh.</title>
        <authorList>
            <person name="Yoon J.-H."/>
        </authorList>
    </citation>
    <scope>NUCLEOTIDE SEQUENCE [LARGE SCALE GENOMIC DNA]</scope>
    <source>
        <strain evidence="7 8">SHSM-M15</strain>
    </source>
</reference>
<feature type="transmembrane region" description="Helical" evidence="6">
    <location>
        <begin position="139"/>
        <end position="162"/>
    </location>
</feature>
<feature type="transmembrane region" description="Helical" evidence="6">
    <location>
        <begin position="88"/>
        <end position="108"/>
    </location>
</feature>
<feature type="transmembrane region" description="Helical" evidence="6">
    <location>
        <begin position="44"/>
        <end position="67"/>
    </location>
</feature>
<organism evidence="7 8">
    <name type="scientific">Ancylomarina salipaludis</name>
    <dbReference type="NCBI Taxonomy" id="2501299"/>
    <lineage>
        <taxon>Bacteria</taxon>
        <taxon>Pseudomonadati</taxon>
        <taxon>Bacteroidota</taxon>
        <taxon>Bacteroidia</taxon>
        <taxon>Marinilabiliales</taxon>
        <taxon>Marinifilaceae</taxon>
        <taxon>Ancylomarina</taxon>
    </lineage>
</organism>
<feature type="transmembrane region" description="Helical" evidence="6">
    <location>
        <begin position="225"/>
        <end position="250"/>
    </location>
</feature>
<evidence type="ECO:0000313" key="8">
    <source>
        <dbReference type="Proteomes" id="UP000289703"/>
    </source>
</evidence>
<evidence type="ECO:0000256" key="3">
    <source>
        <dbReference type="ARBA" id="ARBA00022692"/>
    </source>
</evidence>
<dbReference type="PANTHER" id="PTHR42723">
    <property type="entry name" value="CHLOROPHYLL SYNTHASE"/>
    <property type="match status" value="1"/>
</dbReference>
<dbReference type="InterPro" id="IPR000537">
    <property type="entry name" value="UbiA_prenyltransferase"/>
</dbReference>
<keyword evidence="2" id="KW-1003">Cell membrane</keyword>
<dbReference type="RefSeq" id="WP_129253482.1">
    <property type="nucleotide sequence ID" value="NZ_SAXA01000003.1"/>
</dbReference>
<dbReference type="EMBL" id="SAXA01000003">
    <property type="protein sequence ID" value="RXQ96158.1"/>
    <property type="molecule type" value="Genomic_DNA"/>
</dbReference>